<dbReference type="InterPro" id="IPR039391">
    <property type="entry name" value="Phytocyanin-like"/>
</dbReference>
<accession>A0AAP0NRD3</accession>
<evidence type="ECO:0000256" key="6">
    <source>
        <dbReference type="ARBA" id="ARBA00023180"/>
    </source>
</evidence>
<evidence type="ECO:0000256" key="5">
    <source>
        <dbReference type="ARBA" id="ARBA00023157"/>
    </source>
</evidence>
<proteinExistence type="inferred from homology"/>
<evidence type="ECO:0000256" key="4">
    <source>
        <dbReference type="ARBA" id="ARBA00023136"/>
    </source>
</evidence>
<reference evidence="12 13" key="1">
    <citation type="submission" date="2024-01" db="EMBL/GenBank/DDBJ databases">
        <title>Genome assemblies of Stephania.</title>
        <authorList>
            <person name="Yang L."/>
        </authorList>
    </citation>
    <scope>NUCLEOTIDE SEQUENCE [LARGE SCALE GENOMIC DNA]</scope>
    <source>
        <strain evidence="12">YNDBR</strain>
        <tissue evidence="12">Leaf</tissue>
    </source>
</reference>
<dbReference type="EMBL" id="JBBNAF010000009">
    <property type="protein sequence ID" value="KAK9113546.1"/>
    <property type="molecule type" value="Genomic_DNA"/>
</dbReference>
<dbReference type="InterPro" id="IPR041846">
    <property type="entry name" value="ENL_dom"/>
</dbReference>
<dbReference type="FunFam" id="2.60.40.420:FF:000010">
    <property type="entry name" value="Early nodulin-like protein 1"/>
    <property type="match status" value="1"/>
</dbReference>
<dbReference type="GO" id="GO:0009055">
    <property type="term" value="F:electron transfer activity"/>
    <property type="evidence" value="ECO:0007669"/>
    <property type="project" value="InterPro"/>
</dbReference>
<keyword evidence="5" id="KW-1015">Disulfide bond</keyword>
<comment type="caution">
    <text evidence="12">The sequence shown here is derived from an EMBL/GenBank/DDBJ whole genome shotgun (WGS) entry which is preliminary data.</text>
</comment>
<keyword evidence="6" id="KW-0325">Glycoprotein</keyword>
<dbReference type="InterPro" id="IPR008972">
    <property type="entry name" value="Cupredoxin"/>
</dbReference>
<evidence type="ECO:0000256" key="9">
    <source>
        <dbReference type="ARBA" id="ARBA00037868"/>
    </source>
</evidence>
<feature type="chain" id="PRO_5042863173" description="Phytocyanin domain-containing protein" evidence="10">
    <location>
        <begin position="24"/>
        <end position="162"/>
    </location>
</feature>
<feature type="domain" description="Phytocyanin" evidence="11">
    <location>
        <begin position="24"/>
        <end position="126"/>
    </location>
</feature>
<dbReference type="GO" id="GO:0098552">
    <property type="term" value="C:side of membrane"/>
    <property type="evidence" value="ECO:0007669"/>
    <property type="project" value="UniProtKB-KW"/>
</dbReference>
<evidence type="ECO:0000256" key="3">
    <source>
        <dbReference type="ARBA" id="ARBA00022729"/>
    </source>
</evidence>
<dbReference type="InterPro" id="IPR003245">
    <property type="entry name" value="Phytocyanin_dom"/>
</dbReference>
<keyword evidence="3 10" id="KW-0732">Signal</keyword>
<dbReference type="GO" id="GO:0012505">
    <property type="term" value="C:endomembrane system"/>
    <property type="evidence" value="ECO:0007669"/>
    <property type="project" value="UniProtKB-SubCell"/>
</dbReference>
<evidence type="ECO:0000313" key="13">
    <source>
        <dbReference type="Proteomes" id="UP001420932"/>
    </source>
</evidence>
<evidence type="ECO:0000256" key="7">
    <source>
        <dbReference type="ARBA" id="ARBA00023288"/>
    </source>
</evidence>
<organism evidence="12 13">
    <name type="scientific">Stephania yunnanensis</name>
    <dbReference type="NCBI Taxonomy" id="152371"/>
    <lineage>
        <taxon>Eukaryota</taxon>
        <taxon>Viridiplantae</taxon>
        <taxon>Streptophyta</taxon>
        <taxon>Embryophyta</taxon>
        <taxon>Tracheophyta</taxon>
        <taxon>Spermatophyta</taxon>
        <taxon>Magnoliopsida</taxon>
        <taxon>Ranunculales</taxon>
        <taxon>Menispermaceae</taxon>
        <taxon>Menispermoideae</taxon>
        <taxon>Cissampelideae</taxon>
        <taxon>Stephania</taxon>
    </lineage>
</organism>
<dbReference type="AlphaFoldDB" id="A0AAP0NRD3"/>
<dbReference type="Pfam" id="PF02298">
    <property type="entry name" value="Cu_bind_like"/>
    <property type="match status" value="1"/>
</dbReference>
<comment type="subcellular location">
    <subcellularLocation>
        <location evidence="9">Endomembrane system</location>
        <topology evidence="9">Lipid-anchor</topology>
    </subcellularLocation>
    <subcellularLocation>
        <location evidence="1">Membrane</location>
        <topology evidence="1">Lipid-anchor</topology>
        <topology evidence="1">GPI-anchor</topology>
    </subcellularLocation>
</comment>
<dbReference type="CDD" id="cd11019">
    <property type="entry name" value="OsENODL1_like"/>
    <property type="match status" value="1"/>
</dbReference>
<evidence type="ECO:0000256" key="8">
    <source>
        <dbReference type="ARBA" id="ARBA00035011"/>
    </source>
</evidence>
<sequence>MAMSSKIPLLLIFFASLCFSGLSVDFDVGNTRGWEIPPANDSNFYNEWASKNRFRVGDTIHFKYEKDSVMMVSEMEYKDCISSHPSFFSNNGNTQFKLDRSGLFYFISGVSGHCERGQKMIIKVLSDDADKGDSSGAATTLANVAASTLITMALVHLGLNSF</sequence>
<keyword evidence="7" id="KW-0449">Lipoprotein</keyword>
<dbReference type="GO" id="GO:0005886">
    <property type="term" value="C:plasma membrane"/>
    <property type="evidence" value="ECO:0007669"/>
    <property type="project" value="TreeGrafter"/>
</dbReference>
<dbReference type="Proteomes" id="UP001420932">
    <property type="component" value="Unassembled WGS sequence"/>
</dbReference>
<evidence type="ECO:0000256" key="10">
    <source>
        <dbReference type="SAM" id="SignalP"/>
    </source>
</evidence>
<evidence type="ECO:0000256" key="1">
    <source>
        <dbReference type="ARBA" id="ARBA00004589"/>
    </source>
</evidence>
<dbReference type="PANTHER" id="PTHR33021">
    <property type="entry name" value="BLUE COPPER PROTEIN"/>
    <property type="match status" value="1"/>
</dbReference>
<keyword evidence="2" id="KW-0336">GPI-anchor</keyword>
<protein>
    <recommendedName>
        <fullName evidence="11">Phytocyanin domain-containing protein</fullName>
    </recommendedName>
</protein>
<dbReference type="PROSITE" id="PS51485">
    <property type="entry name" value="PHYTOCYANIN"/>
    <property type="match status" value="1"/>
</dbReference>
<comment type="similarity">
    <text evidence="8">Belongs to the early nodulin-like (ENODL) family.</text>
</comment>
<dbReference type="PANTHER" id="PTHR33021:SF289">
    <property type="entry name" value="EARLY NODULIN-LIKE PROTEIN 5-RELATED"/>
    <property type="match status" value="1"/>
</dbReference>
<evidence type="ECO:0000256" key="2">
    <source>
        <dbReference type="ARBA" id="ARBA00022622"/>
    </source>
</evidence>
<evidence type="ECO:0000313" key="12">
    <source>
        <dbReference type="EMBL" id="KAK9113546.1"/>
    </source>
</evidence>
<keyword evidence="4" id="KW-0472">Membrane</keyword>
<feature type="signal peptide" evidence="10">
    <location>
        <begin position="1"/>
        <end position="23"/>
    </location>
</feature>
<keyword evidence="13" id="KW-1185">Reference proteome</keyword>
<name>A0AAP0NRD3_9MAGN</name>
<dbReference type="Gene3D" id="2.60.40.420">
    <property type="entry name" value="Cupredoxins - blue copper proteins"/>
    <property type="match status" value="1"/>
</dbReference>
<evidence type="ECO:0000259" key="11">
    <source>
        <dbReference type="PROSITE" id="PS51485"/>
    </source>
</evidence>
<dbReference type="SUPFAM" id="SSF49503">
    <property type="entry name" value="Cupredoxins"/>
    <property type="match status" value="1"/>
</dbReference>
<gene>
    <name evidence="12" type="ORF">Syun_020343</name>
</gene>